<proteinExistence type="predicted"/>
<feature type="signal peptide" evidence="1">
    <location>
        <begin position="1"/>
        <end position="17"/>
    </location>
</feature>
<accession>A0A8K0WSA7</accession>
<reference evidence="2" key="1">
    <citation type="journal article" date="2021" name="Nat. Commun.">
        <title>Genetic determinants of endophytism in the Arabidopsis root mycobiome.</title>
        <authorList>
            <person name="Mesny F."/>
            <person name="Miyauchi S."/>
            <person name="Thiergart T."/>
            <person name="Pickel B."/>
            <person name="Atanasova L."/>
            <person name="Karlsson M."/>
            <person name="Huettel B."/>
            <person name="Barry K.W."/>
            <person name="Haridas S."/>
            <person name="Chen C."/>
            <person name="Bauer D."/>
            <person name="Andreopoulos W."/>
            <person name="Pangilinan J."/>
            <person name="LaButti K."/>
            <person name="Riley R."/>
            <person name="Lipzen A."/>
            <person name="Clum A."/>
            <person name="Drula E."/>
            <person name="Henrissat B."/>
            <person name="Kohler A."/>
            <person name="Grigoriev I.V."/>
            <person name="Martin F.M."/>
            <person name="Hacquard S."/>
        </authorList>
    </citation>
    <scope>NUCLEOTIDE SEQUENCE</scope>
    <source>
        <strain evidence="2">MPI-CAGE-CH-0235</strain>
    </source>
</reference>
<dbReference type="Proteomes" id="UP000813444">
    <property type="component" value="Unassembled WGS sequence"/>
</dbReference>
<evidence type="ECO:0000256" key="1">
    <source>
        <dbReference type="SAM" id="SignalP"/>
    </source>
</evidence>
<comment type="caution">
    <text evidence="2">The sequence shown here is derived from an EMBL/GenBank/DDBJ whole genome shotgun (WGS) entry which is preliminary data.</text>
</comment>
<dbReference type="AlphaFoldDB" id="A0A8K0WSA7"/>
<name>A0A8K0WSA7_9HYPO</name>
<organism evidence="2 3">
    <name type="scientific">Stachybotrys elegans</name>
    <dbReference type="NCBI Taxonomy" id="80388"/>
    <lineage>
        <taxon>Eukaryota</taxon>
        <taxon>Fungi</taxon>
        <taxon>Dikarya</taxon>
        <taxon>Ascomycota</taxon>
        <taxon>Pezizomycotina</taxon>
        <taxon>Sordariomycetes</taxon>
        <taxon>Hypocreomycetidae</taxon>
        <taxon>Hypocreales</taxon>
        <taxon>Stachybotryaceae</taxon>
        <taxon>Stachybotrys</taxon>
    </lineage>
</organism>
<feature type="chain" id="PRO_5035456967" description="Secreted protein" evidence="1">
    <location>
        <begin position="18"/>
        <end position="106"/>
    </location>
</feature>
<sequence>MLLSSAAFLLALNQCQCNTVSLCKTRETCEPGWYIRLPQMPMEDEERKTIMYISVPLMLVCSASPPPARGPVSPRSSLLLLKIGSESDATCPRERMRKGAPQRHEA</sequence>
<dbReference type="EMBL" id="JAGPNK010000005">
    <property type="protein sequence ID" value="KAH7321080.1"/>
    <property type="molecule type" value="Genomic_DNA"/>
</dbReference>
<evidence type="ECO:0000313" key="3">
    <source>
        <dbReference type="Proteomes" id="UP000813444"/>
    </source>
</evidence>
<evidence type="ECO:0008006" key="4">
    <source>
        <dbReference type="Google" id="ProtNLM"/>
    </source>
</evidence>
<evidence type="ECO:0000313" key="2">
    <source>
        <dbReference type="EMBL" id="KAH7321080.1"/>
    </source>
</evidence>
<protein>
    <recommendedName>
        <fullName evidence="4">Secreted protein</fullName>
    </recommendedName>
</protein>
<keyword evidence="1" id="KW-0732">Signal</keyword>
<keyword evidence="3" id="KW-1185">Reference proteome</keyword>
<gene>
    <name evidence="2" type="ORF">B0I35DRAFT_206187</name>
</gene>